<keyword evidence="2" id="KW-1003">Cell membrane</keyword>
<dbReference type="PANTHER" id="PTHR30213:SF1">
    <property type="entry name" value="INNER MEMBRANE PROTEIN YHJD"/>
    <property type="match status" value="1"/>
</dbReference>
<dbReference type="EMBL" id="BMYO01000006">
    <property type="protein sequence ID" value="GHD64287.1"/>
    <property type="molecule type" value="Genomic_DNA"/>
</dbReference>
<evidence type="ECO:0000256" key="5">
    <source>
        <dbReference type="ARBA" id="ARBA00023136"/>
    </source>
</evidence>
<name>A0ABQ3H4G9_9NEIS</name>
<comment type="caution">
    <text evidence="7">The sequence shown here is derived from an EMBL/GenBank/DDBJ whole genome shotgun (WGS) entry which is preliminary data.</text>
</comment>
<dbReference type="InterPro" id="IPR017039">
    <property type="entry name" value="Virul_fac_BrkB"/>
</dbReference>
<proteinExistence type="predicted"/>
<dbReference type="RefSeq" id="WP_189460973.1">
    <property type="nucleotide sequence ID" value="NZ_BMYO01000006.1"/>
</dbReference>
<evidence type="ECO:0008006" key="9">
    <source>
        <dbReference type="Google" id="ProtNLM"/>
    </source>
</evidence>
<evidence type="ECO:0000256" key="4">
    <source>
        <dbReference type="ARBA" id="ARBA00022989"/>
    </source>
</evidence>
<organism evidence="7 8">
    <name type="scientific">Jeongeupia chitinilytica</name>
    <dbReference type="NCBI Taxonomy" id="1041641"/>
    <lineage>
        <taxon>Bacteria</taxon>
        <taxon>Pseudomonadati</taxon>
        <taxon>Pseudomonadota</taxon>
        <taxon>Betaproteobacteria</taxon>
        <taxon>Neisseriales</taxon>
        <taxon>Chitinibacteraceae</taxon>
        <taxon>Jeongeupia</taxon>
    </lineage>
</organism>
<dbReference type="Proteomes" id="UP000604737">
    <property type="component" value="Unassembled WGS sequence"/>
</dbReference>
<feature type="transmembrane region" description="Helical" evidence="6">
    <location>
        <begin position="182"/>
        <end position="200"/>
    </location>
</feature>
<feature type="transmembrane region" description="Helical" evidence="6">
    <location>
        <begin position="244"/>
        <end position="265"/>
    </location>
</feature>
<evidence type="ECO:0000256" key="2">
    <source>
        <dbReference type="ARBA" id="ARBA00022475"/>
    </source>
</evidence>
<keyword evidence="3 6" id="KW-0812">Transmembrane</keyword>
<evidence type="ECO:0000256" key="6">
    <source>
        <dbReference type="SAM" id="Phobius"/>
    </source>
</evidence>
<gene>
    <name evidence="7" type="primary">rbn</name>
    <name evidence="7" type="ORF">GCM10007350_23120</name>
</gene>
<dbReference type="PIRSF" id="PIRSF035875">
    <property type="entry name" value="RNase_BN"/>
    <property type="match status" value="1"/>
</dbReference>
<evidence type="ECO:0000313" key="8">
    <source>
        <dbReference type="Proteomes" id="UP000604737"/>
    </source>
</evidence>
<evidence type="ECO:0000256" key="3">
    <source>
        <dbReference type="ARBA" id="ARBA00022692"/>
    </source>
</evidence>
<feature type="transmembrane region" description="Helical" evidence="6">
    <location>
        <begin position="146"/>
        <end position="170"/>
    </location>
</feature>
<dbReference type="PANTHER" id="PTHR30213">
    <property type="entry name" value="INNER MEMBRANE PROTEIN YHJD"/>
    <property type="match status" value="1"/>
</dbReference>
<dbReference type="Pfam" id="PF03631">
    <property type="entry name" value="Virul_fac_BrkB"/>
    <property type="match status" value="1"/>
</dbReference>
<reference evidence="8" key="1">
    <citation type="journal article" date="2019" name="Int. J. Syst. Evol. Microbiol.">
        <title>The Global Catalogue of Microorganisms (GCM) 10K type strain sequencing project: providing services to taxonomists for standard genome sequencing and annotation.</title>
        <authorList>
            <consortium name="The Broad Institute Genomics Platform"/>
            <consortium name="The Broad Institute Genome Sequencing Center for Infectious Disease"/>
            <person name="Wu L."/>
            <person name="Ma J."/>
        </authorList>
    </citation>
    <scope>NUCLEOTIDE SEQUENCE [LARGE SCALE GENOMIC DNA]</scope>
    <source>
        <strain evidence="8">KCTC 23701</strain>
    </source>
</reference>
<keyword evidence="8" id="KW-1185">Reference proteome</keyword>
<protein>
    <recommendedName>
        <fullName evidence="9">YihY/virulence factor BrkB family protein</fullName>
    </recommendedName>
</protein>
<keyword evidence="4 6" id="KW-1133">Transmembrane helix</keyword>
<accession>A0ABQ3H4G9</accession>
<feature type="transmembrane region" description="Helical" evidence="6">
    <location>
        <begin position="97"/>
        <end position="117"/>
    </location>
</feature>
<feature type="transmembrane region" description="Helical" evidence="6">
    <location>
        <begin position="212"/>
        <end position="232"/>
    </location>
</feature>
<sequence>MQGRIHALYLLVRRVVEKTIDGFFDDELMTRAAALAFYSALSFAPLLVLLLWVVASLSADYQGRLIDGLNELVGPKAADAVSLVIHNASSRPSVGNLAGIIGLGVTLIAASAVFAQLQGALNRVWGLRAKPGAAVLGWLRSRLNALGLLLAVAFLLVISFAASTLIRVFVPGNTLAWQGVEAGISTAVFIFVFAAIFKILPDAQIAWRDALVGATLTDALFLLGKIAIGVYIANSDVGGAYGPAGSVVVLLVWVYYSALILLLGAELTEAVAEARGVPIRPNLYAEPIPPRHHKVAEDTLPHHLPENH</sequence>
<feature type="transmembrane region" description="Helical" evidence="6">
    <location>
        <begin position="35"/>
        <end position="55"/>
    </location>
</feature>
<dbReference type="NCBIfam" id="TIGR00765">
    <property type="entry name" value="yihY_not_rbn"/>
    <property type="match status" value="1"/>
</dbReference>
<keyword evidence="5 6" id="KW-0472">Membrane</keyword>
<evidence type="ECO:0000256" key="1">
    <source>
        <dbReference type="ARBA" id="ARBA00004651"/>
    </source>
</evidence>
<comment type="subcellular location">
    <subcellularLocation>
        <location evidence="1">Cell membrane</location>
        <topology evidence="1">Multi-pass membrane protein</topology>
    </subcellularLocation>
</comment>
<evidence type="ECO:0000313" key="7">
    <source>
        <dbReference type="EMBL" id="GHD64287.1"/>
    </source>
</evidence>